<dbReference type="InterPro" id="IPR036390">
    <property type="entry name" value="WH_DNA-bd_sf"/>
</dbReference>
<comment type="caution">
    <text evidence="2">The sequence shown here is derived from an EMBL/GenBank/DDBJ whole genome shotgun (WGS) entry which is preliminary data.</text>
</comment>
<proteinExistence type="predicted"/>
<evidence type="ECO:0000313" key="2">
    <source>
        <dbReference type="EMBL" id="NMB91366.1"/>
    </source>
</evidence>
<name>A0A7X9E6G3_UNCKA</name>
<dbReference type="InterPro" id="IPR036388">
    <property type="entry name" value="WH-like_DNA-bd_sf"/>
</dbReference>
<dbReference type="GO" id="GO:0003700">
    <property type="term" value="F:DNA-binding transcription factor activity"/>
    <property type="evidence" value="ECO:0007669"/>
    <property type="project" value="InterPro"/>
</dbReference>
<dbReference type="EMBL" id="JAAZNV010000006">
    <property type="protein sequence ID" value="NMB91366.1"/>
    <property type="molecule type" value="Genomic_DNA"/>
</dbReference>
<dbReference type="SMART" id="SM00418">
    <property type="entry name" value="HTH_ARSR"/>
    <property type="match status" value="1"/>
</dbReference>
<dbReference type="AlphaFoldDB" id="A0A7X9E6G3"/>
<sequence>MLNKIFVSEVRVNILKLLLLNPKRSYHVRAIVRHVGAEINAVRRELENLCEIGLVTKRQSSNRIFHQINTNHPFYSDLLSLVAKEDGIGAAIVKKAKYIGSIDYAVLSLAFLRGRKSTALDVDLFIVGNIDIKVLESIVREEEDKTGREINYSVMDMDEFMNRKRTNDPFIYRVLTQSRTMLIGDDEKFCAVINA</sequence>
<dbReference type="Gene3D" id="1.10.10.10">
    <property type="entry name" value="Winged helix-like DNA-binding domain superfamily/Winged helix DNA-binding domain"/>
    <property type="match status" value="1"/>
</dbReference>
<protein>
    <recommendedName>
        <fullName evidence="1">HTH arsR-type domain-containing protein</fullName>
    </recommendedName>
</protein>
<accession>A0A7X9E6G3</accession>
<gene>
    <name evidence="2" type="ORF">GYA37_00800</name>
</gene>
<evidence type="ECO:0000259" key="1">
    <source>
        <dbReference type="SMART" id="SM00418"/>
    </source>
</evidence>
<reference evidence="2 3" key="1">
    <citation type="journal article" date="2020" name="Biotechnol. Biofuels">
        <title>New insights from the biogas microbiome by comprehensive genome-resolved metagenomics of nearly 1600 species originating from multiple anaerobic digesters.</title>
        <authorList>
            <person name="Campanaro S."/>
            <person name="Treu L."/>
            <person name="Rodriguez-R L.M."/>
            <person name="Kovalovszki A."/>
            <person name="Ziels R.M."/>
            <person name="Maus I."/>
            <person name="Zhu X."/>
            <person name="Kougias P.G."/>
            <person name="Basile A."/>
            <person name="Luo G."/>
            <person name="Schluter A."/>
            <person name="Konstantinidis K.T."/>
            <person name="Angelidaki I."/>
        </authorList>
    </citation>
    <scope>NUCLEOTIDE SEQUENCE [LARGE SCALE GENOMIC DNA]</scope>
    <source>
        <strain evidence="2">AS27yjCOA_202</strain>
    </source>
</reference>
<organism evidence="2 3">
    <name type="scientific">candidate division WWE3 bacterium</name>
    <dbReference type="NCBI Taxonomy" id="2053526"/>
    <lineage>
        <taxon>Bacteria</taxon>
        <taxon>Katanobacteria</taxon>
    </lineage>
</organism>
<evidence type="ECO:0000313" key="3">
    <source>
        <dbReference type="Proteomes" id="UP000590542"/>
    </source>
</evidence>
<dbReference type="Proteomes" id="UP000590542">
    <property type="component" value="Unassembled WGS sequence"/>
</dbReference>
<dbReference type="InterPro" id="IPR001845">
    <property type="entry name" value="HTH_ArsR_DNA-bd_dom"/>
</dbReference>
<dbReference type="SUPFAM" id="SSF46785">
    <property type="entry name" value="Winged helix' DNA-binding domain"/>
    <property type="match status" value="1"/>
</dbReference>
<feature type="domain" description="HTH arsR-type" evidence="1">
    <location>
        <begin position="4"/>
        <end position="87"/>
    </location>
</feature>